<gene>
    <name evidence="1" type="ORF">C6N40_13305</name>
</gene>
<dbReference type="EMBL" id="PVLF01000030">
    <property type="protein sequence ID" value="PRH81310.1"/>
    <property type="molecule type" value="Genomic_DNA"/>
</dbReference>
<dbReference type="AlphaFoldDB" id="A0A2P6M5N1"/>
<dbReference type="Proteomes" id="UP000241736">
    <property type="component" value="Unassembled WGS sequence"/>
</dbReference>
<accession>A0A2P6M5N1</accession>
<organism evidence="1 2">
    <name type="scientific">Arenimonas caeni</name>
    <dbReference type="NCBI Taxonomy" id="2058085"/>
    <lineage>
        <taxon>Bacteria</taxon>
        <taxon>Pseudomonadati</taxon>
        <taxon>Pseudomonadota</taxon>
        <taxon>Gammaproteobacteria</taxon>
        <taxon>Lysobacterales</taxon>
        <taxon>Lysobacteraceae</taxon>
        <taxon>Arenimonas</taxon>
    </lineage>
</organism>
<keyword evidence="2" id="KW-1185">Reference proteome</keyword>
<protein>
    <submittedName>
        <fullName evidence="1">Uncharacterized protein</fullName>
    </submittedName>
</protein>
<sequence length="336" mass="38906">MALPDPRRILRIRLFEDCVVRRPRRPLPSNLVRWASQQPIPQELRELGLTRALCEALARMWPDLLGRFRRGFIVESIGIGRRITCFGCVQYDIAGNGTIEARHALPVKPPKAFGFRLDRPLSDWAWVGWVAIRAKAAFAELADALRTRRLAGMIPPEFPTNADLLAWDWLVRNLIKLAKRCIDQRKAEHLLVNAFQLDPALVLAFSRSVPKLLRRRSWFLKTFWWNRCVQFRDPLLTLQACAPALLPYYGELMVPGREASKTDYFGQIRAKLEEEGLQDQHWHVLLFDKAKPIWRLWYSDRIRAKDCLHRALVDWGQRQLCGRGIVPADETAGTWS</sequence>
<evidence type="ECO:0000313" key="2">
    <source>
        <dbReference type="Proteomes" id="UP000241736"/>
    </source>
</evidence>
<name>A0A2P6M5N1_9GAMM</name>
<proteinExistence type="predicted"/>
<reference evidence="1 2" key="1">
    <citation type="submission" date="2018-03" db="EMBL/GenBank/DDBJ databases">
        <title>Arenimonas caeni sp. nov., isolated from activated sludge.</title>
        <authorList>
            <person name="Liu H."/>
        </authorList>
    </citation>
    <scope>NUCLEOTIDE SEQUENCE [LARGE SCALE GENOMIC DNA]</scope>
    <source>
        <strain evidence="2">z29</strain>
    </source>
</reference>
<comment type="caution">
    <text evidence="1">The sequence shown here is derived from an EMBL/GenBank/DDBJ whole genome shotgun (WGS) entry which is preliminary data.</text>
</comment>
<evidence type="ECO:0000313" key="1">
    <source>
        <dbReference type="EMBL" id="PRH81310.1"/>
    </source>
</evidence>